<dbReference type="EMBL" id="NMUH01001597">
    <property type="protein sequence ID" value="MQL93774.1"/>
    <property type="molecule type" value="Genomic_DNA"/>
</dbReference>
<feature type="compositionally biased region" description="Basic residues" evidence="1">
    <location>
        <begin position="96"/>
        <end position="108"/>
    </location>
</feature>
<dbReference type="AlphaFoldDB" id="A0A843VKJ8"/>
<proteinExistence type="predicted"/>
<comment type="caution">
    <text evidence="2">The sequence shown here is derived from an EMBL/GenBank/DDBJ whole genome shotgun (WGS) entry which is preliminary data.</text>
</comment>
<evidence type="ECO:0000313" key="2">
    <source>
        <dbReference type="EMBL" id="MQL93774.1"/>
    </source>
</evidence>
<dbReference type="Proteomes" id="UP000652761">
    <property type="component" value="Unassembled WGS sequence"/>
</dbReference>
<reference evidence="2" key="1">
    <citation type="submission" date="2017-07" db="EMBL/GenBank/DDBJ databases">
        <title>Taro Niue Genome Assembly and Annotation.</title>
        <authorList>
            <person name="Atibalentja N."/>
            <person name="Keating K."/>
            <person name="Fields C.J."/>
        </authorList>
    </citation>
    <scope>NUCLEOTIDE SEQUENCE</scope>
    <source>
        <strain evidence="2">Niue_2</strain>
        <tissue evidence="2">Leaf</tissue>
    </source>
</reference>
<name>A0A843VKJ8_COLES</name>
<evidence type="ECO:0000313" key="3">
    <source>
        <dbReference type="Proteomes" id="UP000652761"/>
    </source>
</evidence>
<feature type="region of interest" description="Disordered" evidence="1">
    <location>
        <begin position="82"/>
        <end position="109"/>
    </location>
</feature>
<keyword evidence="3" id="KW-1185">Reference proteome</keyword>
<evidence type="ECO:0000256" key="1">
    <source>
        <dbReference type="SAM" id="MobiDB-lite"/>
    </source>
</evidence>
<accession>A0A843VKJ8</accession>
<protein>
    <submittedName>
        <fullName evidence="2">Uncharacterized protein</fullName>
    </submittedName>
</protein>
<organism evidence="2 3">
    <name type="scientific">Colocasia esculenta</name>
    <name type="common">Wild taro</name>
    <name type="synonym">Arum esculentum</name>
    <dbReference type="NCBI Taxonomy" id="4460"/>
    <lineage>
        <taxon>Eukaryota</taxon>
        <taxon>Viridiplantae</taxon>
        <taxon>Streptophyta</taxon>
        <taxon>Embryophyta</taxon>
        <taxon>Tracheophyta</taxon>
        <taxon>Spermatophyta</taxon>
        <taxon>Magnoliopsida</taxon>
        <taxon>Liliopsida</taxon>
        <taxon>Araceae</taxon>
        <taxon>Aroideae</taxon>
        <taxon>Colocasieae</taxon>
        <taxon>Colocasia</taxon>
    </lineage>
</organism>
<sequence>MFPVAFWLGRQRPLCRVPVVAVAVCHVSASQVTCRVSRSCWECYRDLVAFSGSEGLRPLALLSSPFLPLPLFPSSPAVEGSLRRSGAVERPGARAERRRVRGARRRRPTDREGPFVGWFLRSKSGGDVQPVVFLVATGWPSRSPLRFSSGFCSEGGTLAVAFGVATGQSSRSTFWGSDDALVAFSPPCRLVAGQWPRLRSGLLTLNATGRYVAFRPDSPLSHCLSLCWFRSHVVVSGVRPQLGQAAVLRELVCFCGSSVSPFVGAEAGARLASRACGLRVPLSAASGGGLVVVVVTAFPHDVSNSIPRCQSVVAPACVVSRPRGVSRVLPRIALVASGGGSSQECSAFVSGYRCVALWFDFRSRVPVRGGTGVCGLLTSWGVQGPEWFCVWALDPMEV</sequence>
<gene>
    <name evidence="2" type="ORF">Taro_026426</name>
</gene>